<comment type="subcellular location">
    <subcellularLocation>
        <location evidence="1 4">Mitochondrion matrix</location>
    </subcellularLocation>
</comment>
<dbReference type="OrthoDB" id="284292at2759"/>
<dbReference type="SUPFAM" id="SSF109910">
    <property type="entry name" value="YgfY-like"/>
    <property type="match status" value="1"/>
</dbReference>
<protein>
    <recommendedName>
        <fullName evidence="4">Succinate dehydrogenase assembly factor 2, mitochondrial</fullName>
        <shortName evidence="4">SDH assembly factor 2</shortName>
        <shortName evidence="4">SDHAF2</shortName>
    </recommendedName>
</protein>
<comment type="similarity">
    <text evidence="4">Belongs to the SDHAF2 family.</text>
</comment>
<dbReference type="HAMAP" id="MF_03057">
    <property type="entry name" value="SDHAF2"/>
    <property type="match status" value="1"/>
</dbReference>
<evidence type="ECO:0000256" key="1">
    <source>
        <dbReference type="ARBA" id="ARBA00004305"/>
    </source>
</evidence>
<dbReference type="InterPro" id="IPR005631">
    <property type="entry name" value="SDH"/>
</dbReference>
<reference evidence="6 7" key="1">
    <citation type="submission" date="2018-03" db="EMBL/GenBank/DDBJ databases">
        <title>Genomes of Pezizomycetes fungi and the evolution of truffles.</title>
        <authorList>
            <person name="Murat C."/>
            <person name="Payen T."/>
            <person name="Noel B."/>
            <person name="Kuo A."/>
            <person name="Martin F.M."/>
        </authorList>
    </citation>
    <scope>NUCLEOTIDE SEQUENCE [LARGE SCALE GENOMIC DNA]</scope>
    <source>
        <strain evidence="6">091103-1</strain>
    </source>
</reference>
<organism evidence="6 7">
    <name type="scientific">Tuber magnatum</name>
    <name type="common">white Piedmont truffle</name>
    <dbReference type="NCBI Taxonomy" id="42249"/>
    <lineage>
        <taxon>Eukaryota</taxon>
        <taxon>Fungi</taxon>
        <taxon>Dikarya</taxon>
        <taxon>Ascomycota</taxon>
        <taxon>Pezizomycotina</taxon>
        <taxon>Pezizomycetes</taxon>
        <taxon>Pezizales</taxon>
        <taxon>Tuberaceae</taxon>
        <taxon>Tuber</taxon>
    </lineage>
</organism>
<keyword evidence="3 4" id="KW-0143">Chaperone</keyword>
<dbReference type="AlphaFoldDB" id="A0A317SML3"/>
<dbReference type="GO" id="GO:0034553">
    <property type="term" value="P:mitochondrial respiratory chain complex II assembly"/>
    <property type="evidence" value="ECO:0007669"/>
    <property type="project" value="TreeGrafter"/>
</dbReference>
<evidence type="ECO:0000256" key="3">
    <source>
        <dbReference type="ARBA" id="ARBA00023186"/>
    </source>
</evidence>
<evidence type="ECO:0000313" key="7">
    <source>
        <dbReference type="Proteomes" id="UP000246991"/>
    </source>
</evidence>
<gene>
    <name evidence="6" type="ORF">C7212DRAFT_352082</name>
</gene>
<comment type="subunit">
    <text evidence="4">Interacts with the flavoprotein subunit within the SDH catalytic dimer.</text>
</comment>
<dbReference type="InterPro" id="IPR036714">
    <property type="entry name" value="SDH_sf"/>
</dbReference>
<keyword evidence="7" id="KW-1185">Reference proteome</keyword>
<evidence type="ECO:0000313" key="6">
    <source>
        <dbReference type="EMBL" id="PWW75734.1"/>
    </source>
</evidence>
<dbReference type="PANTHER" id="PTHR12469">
    <property type="entry name" value="PROTEIN EMI5 HOMOLOG, MITOCHONDRIAL"/>
    <property type="match status" value="1"/>
</dbReference>
<dbReference type="STRING" id="42249.A0A317SML3"/>
<evidence type="ECO:0000256" key="2">
    <source>
        <dbReference type="ARBA" id="ARBA00023128"/>
    </source>
</evidence>
<accession>A0A317SML3</accession>
<feature type="compositionally biased region" description="Polar residues" evidence="5">
    <location>
        <begin position="40"/>
        <end position="57"/>
    </location>
</feature>
<proteinExistence type="inferred from homology"/>
<sequence length="304" mass="33620">MLSRTPRLLPHSHRLALVFKQATPLPAPATAKYSSKESPIHAQNSIPKPDKPTQSYPDIQRSKPLNPRLPNTFSPNLPGNPRKVGFANAPPELLPSDVEVAKETSPHKHNDPGPGLAGSFGGSTPELSIGELASSAEFRIEPLRRTGEDLSTKRARLLYQSRKRGILETDLLLSTFADENLGKMSMEQLDAYDRFLDENDWDIYYWATQTPPATSAQCAEGVSAEAASENVKGGEKEGKAEYGQGEWAQTIGRRKEPYRPPPKRWAGSEMLEMLRRHVKERSSGTDGGRVIRKGLGRMPDVRAF</sequence>
<comment type="function">
    <text evidence="4">Plays an essential role in the assembly of succinate dehydrogenase (SDH), an enzyme complex (also referred to as respiratory complex II) that is a component of both the tricarboxylic acid (TCA) cycle and the mitochondrial electron transport chain, and which couples the oxidation of succinate to fumarate with the reduction of ubiquinone (coenzyme Q) to ubiquinol. Required for flavinylation (covalent attachment of FAD) of the flavoprotein subunit of the SDH catalytic dimer.</text>
</comment>
<evidence type="ECO:0000256" key="5">
    <source>
        <dbReference type="SAM" id="MobiDB-lite"/>
    </source>
</evidence>
<dbReference type="GO" id="GO:0006099">
    <property type="term" value="P:tricarboxylic acid cycle"/>
    <property type="evidence" value="ECO:0007669"/>
    <property type="project" value="TreeGrafter"/>
</dbReference>
<comment type="caution">
    <text evidence="6">The sequence shown here is derived from an EMBL/GenBank/DDBJ whole genome shotgun (WGS) entry which is preliminary data.</text>
</comment>
<feature type="region of interest" description="Disordered" evidence="5">
    <location>
        <begin position="279"/>
        <end position="304"/>
    </location>
</feature>
<dbReference type="GO" id="GO:0006121">
    <property type="term" value="P:mitochondrial electron transport, succinate to ubiquinone"/>
    <property type="evidence" value="ECO:0007669"/>
    <property type="project" value="UniProtKB-UniRule"/>
</dbReference>
<name>A0A317SML3_9PEZI</name>
<dbReference type="EMBL" id="PYWC01000043">
    <property type="protein sequence ID" value="PWW75734.1"/>
    <property type="molecule type" value="Genomic_DNA"/>
</dbReference>
<dbReference type="Proteomes" id="UP000246991">
    <property type="component" value="Unassembled WGS sequence"/>
</dbReference>
<dbReference type="InterPro" id="IPR028882">
    <property type="entry name" value="SDHAF2"/>
</dbReference>
<dbReference type="PANTHER" id="PTHR12469:SF2">
    <property type="entry name" value="SUCCINATE DEHYDROGENASE ASSEMBLY FACTOR 2, MITOCHONDRIAL"/>
    <property type="match status" value="1"/>
</dbReference>
<keyword evidence="2 4" id="KW-0496">Mitochondrion</keyword>
<evidence type="ECO:0000256" key="4">
    <source>
        <dbReference type="HAMAP-Rule" id="MF_03057"/>
    </source>
</evidence>
<dbReference type="FunFam" id="1.10.150.250:FF:000002">
    <property type="entry name" value="Succinate dehydrogenase assembly factor 2, mitochondrial"/>
    <property type="match status" value="1"/>
</dbReference>
<dbReference type="Pfam" id="PF03937">
    <property type="entry name" value="Sdh5"/>
    <property type="match status" value="1"/>
</dbReference>
<dbReference type="GO" id="GO:0005759">
    <property type="term" value="C:mitochondrial matrix"/>
    <property type="evidence" value="ECO:0007669"/>
    <property type="project" value="UniProtKB-SubCell"/>
</dbReference>
<dbReference type="Gene3D" id="1.10.150.250">
    <property type="entry name" value="Flavinator of succinate dehydrogenase"/>
    <property type="match status" value="1"/>
</dbReference>
<feature type="region of interest" description="Disordered" evidence="5">
    <location>
        <begin position="27"/>
        <end position="92"/>
    </location>
</feature>